<feature type="signal peptide" evidence="2">
    <location>
        <begin position="1"/>
        <end position="23"/>
    </location>
</feature>
<sequence length="282" mass="29564">MNLATKLMASAALIGFTMPVASAADLPPIYETPIYQDVPEVQPVEIGSGWYLRGDVSYDFQSDVDVNGSGYRPDFADGFELNGAGSFGVGFGYQFTDYFRGDLTARYWSADLDGGDRIGACFDSATASGGAGGQAFCDSTSGASATGLELMANAYADLGTFVGFTPYVGAGAGAVKVKYDDVNVSDGCTLAGAACVGSFYNSEGAYDGGSSWRFAYSLMAGVSYDISRNLKVDLGYRFLDVDGGDAYSYSGDVAANGQLGLSAEDDGFQRHSVQAAIRYLLW</sequence>
<dbReference type="RefSeq" id="WP_009208758.1">
    <property type="nucleotide sequence ID" value="NZ_BBWP01000036.1"/>
</dbReference>
<dbReference type="EMBL" id="AAPJ01000002">
    <property type="protein sequence ID" value="EAS50768.1"/>
    <property type="molecule type" value="Genomic_DNA"/>
</dbReference>
<organism evidence="4 5">
    <name type="scientific">Aurantimonas manganoxydans (strain ATCC BAA-1229 / DSM 21871 / SI85-9A1)</name>
    <dbReference type="NCBI Taxonomy" id="287752"/>
    <lineage>
        <taxon>Bacteria</taxon>
        <taxon>Pseudomonadati</taxon>
        <taxon>Pseudomonadota</taxon>
        <taxon>Alphaproteobacteria</taxon>
        <taxon>Hyphomicrobiales</taxon>
        <taxon>Aurantimonadaceae</taxon>
        <taxon>Aurantimonas</taxon>
    </lineage>
</organism>
<dbReference type="InterPro" id="IPR027385">
    <property type="entry name" value="Beta-barrel_OMP"/>
</dbReference>
<evidence type="ECO:0000256" key="1">
    <source>
        <dbReference type="ARBA" id="ARBA00022729"/>
    </source>
</evidence>
<feature type="chain" id="PRO_5004198015" evidence="2">
    <location>
        <begin position="24"/>
        <end position="282"/>
    </location>
</feature>
<evidence type="ECO:0000313" key="5">
    <source>
        <dbReference type="Proteomes" id="UP000000321"/>
    </source>
</evidence>
<dbReference type="SUPFAM" id="SSF56925">
    <property type="entry name" value="OMPA-like"/>
    <property type="match status" value="1"/>
</dbReference>
<feature type="domain" description="Outer membrane protein beta-barrel" evidence="3">
    <location>
        <begin position="47"/>
        <end position="246"/>
    </location>
</feature>
<keyword evidence="5" id="KW-1185">Reference proteome</keyword>
<dbReference type="Gene3D" id="2.40.160.20">
    <property type="match status" value="1"/>
</dbReference>
<evidence type="ECO:0000256" key="2">
    <source>
        <dbReference type="SAM" id="SignalP"/>
    </source>
</evidence>
<evidence type="ECO:0000313" key="4">
    <source>
        <dbReference type="EMBL" id="EAS50768.1"/>
    </source>
</evidence>
<keyword evidence="1 2" id="KW-0732">Signal</keyword>
<evidence type="ECO:0000259" key="3">
    <source>
        <dbReference type="Pfam" id="PF13505"/>
    </source>
</evidence>
<comment type="caution">
    <text evidence="4">The sequence shown here is derived from an EMBL/GenBank/DDBJ whole genome shotgun (WGS) entry which is preliminary data.</text>
</comment>
<dbReference type="Pfam" id="PF13505">
    <property type="entry name" value="OMP_b-brl"/>
    <property type="match status" value="1"/>
</dbReference>
<dbReference type="BioCyc" id="AURANTIMONAS:SI859A1_00891-MONOMER"/>
<proteinExistence type="predicted"/>
<gene>
    <name evidence="4" type="ORF">SI859A1_00891</name>
</gene>
<accession>Q1YJV5</accession>
<dbReference type="InterPro" id="IPR011250">
    <property type="entry name" value="OMP/PagP_B-barrel"/>
</dbReference>
<name>Q1YJV5_AURMS</name>
<dbReference type="HOGENOM" id="CLU_057473_0_0_5"/>
<dbReference type="AlphaFoldDB" id="Q1YJV5"/>
<protein>
    <submittedName>
        <fullName evidence="4">Putative outer surface protein</fullName>
    </submittedName>
</protein>
<dbReference type="Proteomes" id="UP000000321">
    <property type="component" value="Unassembled WGS sequence"/>
</dbReference>
<reference evidence="4 5" key="1">
    <citation type="journal article" date="2008" name="Appl. Environ. Microbiol.">
        <title>Genomic insights into Mn(II) oxidation by the marine alphaproteobacterium Aurantimonas sp. strain SI85-9A1.</title>
        <authorList>
            <person name="Dick G.J."/>
            <person name="Podell S."/>
            <person name="Johnson H.A."/>
            <person name="Rivera-Espinoza Y."/>
            <person name="Bernier-Latmani R."/>
            <person name="McCarthy J.K."/>
            <person name="Torpey J.W."/>
            <person name="Clement B.G."/>
            <person name="Gaasterland T."/>
            <person name="Tebo B.M."/>
        </authorList>
    </citation>
    <scope>NUCLEOTIDE SEQUENCE [LARGE SCALE GENOMIC DNA]</scope>
    <source>
        <strain evidence="4 5">SI85-9A1</strain>
    </source>
</reference>